<dbReference type="eggNOG" id="KOG4750">
    <property type="taxonomic scope" value="Eukaryota"/>
</dbReference>
<dbReference type="Pfam" id="PF00132">
    <property type="entry name" value="Hexapep"/>
    <property type="match status" value="1"/>
</dbReference>
<dbReference type="InterPro" id="IPR051159">
    <property type="entry name" value="Hexapeptide_acetyltransf"/>
</dbReference>
<dbReference type="AlphaFoldDB" id="K0KJE3"/>
<gene>
    <name evidence="4" type="ORF">BN7_4942</name>
</gene>
<dbReference type="FunCoup" id="K0KJE3">
    <property type="interactions" value="27"/>
</dbReference>
<feature type="domain" description="Maltose/galactoside acetyltransferase" evidence="3">
    <location>
        <begin position="30"/>
        <end position="91"/>
    </location>
</feature>
<evidence type="ECO:0000259" key="3">
    <source>
        <dbReference type="SMART" id="SM01266"/>
    </source>
</evidence>
<evidence type="ECO:0000313" key="4">
    <source>
        <dbReference type="EMBL" id="CCH45360.1"/>
    </source>
</evidence>
<keyword evidence="4" id="KW-0012">Acyltransferase</keyword>
<evidence type="ECO:0000313" key="5">
    <source>
        <dbReference type="Proteomes" id="UP000009328"/>
    </source>
</evidence>
<proteinExistence type="inferred from homology"/>
<dbReference type="PROSITE" id="PS00101">
    <property type="entry name" value="HEXAPEP_TRANSFERASES"/>
    <property type="match status" value="1"/>
</dbReference>
<dbReference type="STRING" id="1206466.K0KJE3"/>
<dbReference type="EMBL" id="CAIF01000194">
    <property type="protein sequence ID" value="CCH45360.1"/>
    <property type="molecule type" value="Genomic_DNA"/>
</dbReference>
<dbReference type="Gene3D" id="2.160.10.10">
    <property type="entry name" value="Hexapeptide repeat proteins"/>
    <property type="match status" value="1"/>
</dbReference>
<dbReference type="InterPro" id="IPR018357">
    <property type="entry name" value="Hexapep_transf_CS"/>
</dbReference>
<dbReference type="InParanoid" id="K0KJE3"/>
<name>K0KJE3_WICCF</name>
<evidence type="ECO:0000256" key="1">
    <source>
        <dbReference type="ARBA" id="ARBA00007274"/>
    </source>
</evidence>
<reference evidence="4 5" key="1">
    <citation type="journal article" date="2012" name="Eukaryot. Cell">
        <title>Draft genome sequence of Wickerhamomyces ciferrii NRRL Y-1031 F-60-10.</title>
        <authorList>
            <person name="Schneider J."/>
            <person name="Andrea H."/>
            <person name="Blom J."/>
            <person name="Jaenicke S."/>
            <person name="Ruckert C."/>
            <person name="Schorsch C."/>
            <person name="Szczepanowski R."/>
            <person name="Farwick M."/>
            <person name="Goesmann A."/>
            <person name="Puhler A."/>
            <person name="Schaffer S."/>
            <person name="Tauch A."/>
            <person name="Kohler T."/>
            <person name="Brinkrolf K."/>
        </authorList>
    </citation>
    <scope>NUCLEOTIDE SEQUENCE [LARGE SCALE GENOMIC DNA]</scope>
    <source>
        <strain evidence="5">ATCC 14091 / BCRC 22168 / CBS 111 / JCM 3599 / NBRC 0793 / NRRL Y-1031 F-60-10</strain>
    </source>
</reference>
<dbReference type="InterPro" id="IPR011004">
    <property type="entry name" value="Trimer_LpxA-like_sf"/>
</dbReference>
<keyword evidence="5" id="KW-1185">Reference proteome</keyword>
<dbReference type="HOGENOM" id="CLU_051638_3_0_1"/>
<organism evidence="4 5">
    <name type="scientific">Wickerhamomyces ciferrii (strain ATCC 14091 / BCRC 22168 / CBS 111 / JCM 3599 / NBRC 0793 / NRRL Y-1031 F-60-10)</name>
    <name type="common">Yeast</name>
    <name type="synonym">Pichia ciferrii</name>
    <dbReference type="NCBI Taxonomy" id="1206466"/>
    <lineage>
        <taxon>Eukaryota</taxon>
        <taxon>Fungi</taxon>
        <taxon>Dikarya</taxon>
        <taxon>Ascomycota</taxon>
        <taxon>Saccharomycotina</taxon>
        <taxon>Saccharomycetes</taxon>
        <taxon>Phaffomycetales</taxon>
        <taxon>Wickerhamomycetaceae</taxon>
        <taxon>Wickerhamomyces</taxon>
    </lineage>
</organism>
<dbReference type="EC" id="2.3.1.-" evidence="4"/>
<evidence type="ECO:0000256" key="2">
    <source>
        <dbReference type="ARBA" id="ARBA00022679"/>
    </source>
</evidence>
<dbReference type="Proteomes" id="UP000009328">
    <property type="component" value="Unassembled WGS sequence"/>
</dbReference>
<accession>K0KJE3</accession>
<comment type="similarity">
    <text evidence="1">Belongs to the transferase hexapeptide repeat family.</text>
</comment>
<protein>
    <submittedName>
        <fullName evidence="4">Acetyltransferase C18B11.09c</fullName>
        <ecNumber evidence="4">2.3.1.-</ecNumber>
    </submittedName>
</protein>
<comment type="caution">
    <text evidence="4">The sequence shown here is derived from an EMBL/GenBank/DDBJ whole genome shotgun (WGS) entry which is preliminary data.</text>
</comment>
<dbReference type="PANTHER" id="PTHR23416">
    <property type="entry name" value="SIALIC ACID SYNTHASE-RELATED"/>
    <property type="match status" value="1"/>
</dbReference>
<sequence>MSQQFTKNQELIQYTYDNLQINVPKGSEEYEKMISGMAYDSMSSELRIARGQTRNLARQYQDIQLQPGQSTDEYDQARLNHLRKVFGKLNGDNICIESPFQVDYGFNIEIGDKFYSNFNLVILDCSIVKIGYGVKFGPNVSLLSATHPLDYNGRVENSIEWAREINIGDYVWLGAGVTVLAGITIGNGTIVGAGSVVNRDLPPNVVAVGSPARVVKHLDQ</sequence>
<dbReference type="GO" id="GO:0008374">
    <property type="term" value="F:O-acyltransferase activity"/>
    <property type="evidence" value="ECO:0007669"/>
    <property type="project" value="TreeGrafter"/>
</dbReference>
<dbReference type="SMART" id="SM01266">
    <property type="entry name" value="Mac"/>
    <property type="match status" value="1"/>
</dbReference>
<dbReference type="GO" id="GO:0016407">
    <property type="term" value="F:acetyltransferase activity"/>
    <property type="evidence" value="ECO:0007669"/>
    <property type="project" value="InterPro"/>
</dbReference>
<keyword evidence="2 4" id="KW-0808">Transferase</keyword>
<dbReference type="Pfam" id="PF12464">
    <property type="entry name" value="Mac"/>
    <property type="match status" value="1"/>
</dbReference>
<dbReference type="CDD" id="cd03357">
    <property type="entry name" value="LbH_MAT_GAT"/>
    <property type="match status" value="1"/>
</dbReference>
<dbReference type="SUPFAM" id="SSF51161">
    <property type="entry name" value="Trimeric LpxA-like enzymes"/>
    <property type="match status" value="1"/>
</dbReference>
<dbReference type="PANTHER" id="PTHR23416:SF54">
    <property type="entry name" value="ACETYLTRANSFERASE, CYSE_LACA_LPXA_NODL FAMILY (AFU_ORTHOLOGUE AFUA_2G08430)-RELATED"/>
    <property type="match status" value="1"/>
</dbReference>
<dbReference type="InterPro" id="IPR024688">
    <property type="entry name" value="Mac_dom"/>
</dbReference>
<dbReference type="InterPro" id="IPR001451">
    <property type="entry name" value="Hexapep"/>
</dbReference>